<dbReference type="InterPro" id="IPR001365">
    <property type="entry name" value="A_deaminase_dom"/>
</dbReference>
<dbReference type="GO" id="GO:0006154">
    <property type="term" value="P:adenosine catabolic process"/>
    <property type="evidence" value="ECO:0007669"/>
    <property type="project" value="TreeGrafter"/>
</dbReference>
<accession>A0AAW0RQR8</accession>
<comment type="cofactor">
    <cofactor evidence="1">
        <name>Zn(2+)</name>
        <dbReference type="ChEBI" id="CHEBI:29105"/>
    </cofactor>
</comment>
<feature type="chain" id="PRO_5044001881" description="adenosine deaminase" evidence="11">
    <location>
        <begin position="22"/>
        <end position="583"/>
    </location>
</feature>
<dbReference type="Gene3D" id="3.20.20.140">
    <property type="entry name" value="Metal-dependent hydrolases"/>
    <property type="match status" value="1"/>
</dbReference>
<feature type="region of interest" description="Disordered" evidence="10">
    <location>
        <begin position="284"/>
        <end position="310"/>
    </location>
</feature>
<dbReference type="GO" id="GO:0046103">
    <property type="term" value="P:inosine biosynthetic process"/>
    <property type="evidence" value="ECO:0007669"/>
    <property type="project" value="TreeGrafter"/>
</dbReference>
<dbReference type="EMBL" id="JAAHCF010000392">
    <property type="protein sequence ID" value="KAK8144408.1"/>
    <property type="molecule type" value="Genomic_DNA"/>
</dbReference>
<evidence type="ECO:0000256" key="4">
    <source>
        <dbReference type="ARBA" id="ARBA00012784"/>
    </source>
</evidence>
<keyword evidence="7 11" id="KW-0732">Signal</keyword>
<dbReference type="InterPro" id="IPR006330">
    <property type="entry name" value="Ado/ade_deaminase"/>
</dbReference>
<proteinExistence type="inferred from homology"/>
<evidence type="ECO:0000256" key="10">
    <source>
        <dbReference type="SAM" id="MobiDB-lite"/>
    </source>
</evidence>
<evidence type="ECO:0000256" key="3">
    <source>
        <dbReference type="ARBA" id="ARBA00006083"/>
    </source>
</evidence>
<gene>
    <name evidence="13" type="ORF">G3M48_005859</name>
</gene>
<dbReference type="PANTHER" id="PTHR11409">
    <property type="entry name" value="ADENOSINE DEAMINASE"/>
    <property type="match status" value="1"/>
</dbReference>
<dbReference type="EC" id="3.5.4.4" evidence="4"/>
<evidence type="ECO:0000256" key="2">
    <source>
        <dbReference type="ARBA" id="ARBA00004613"/>
    </source>
</evidence>
<name>A0AAW0RQR8_9HYPO</name>
<sequence length="583" mass="65835">MGVFKSSFFAILVLITSVSVGCSPVPSVNHAAVQKHKFARSAMIALEKSQRQDHAFRQNLSPTAKKADEIVRAIRQDEIDHFWRVHSVSGDDTTERSAGQMFPLARPYILETKLWRVVERMPKGALLHAHLLAMLPYEVLLDTVFHTDSMTVSSSHNLATEQSRREASILFSCSEATPLNSPTIESTDYVPRTPVSIQSVLMSFPGGEEAFLNFIKSKMTMALNKSVRHELGVDQVWRRFENVFSTAASLLTYEPIVRTFYQRLFERLADDGISWVEIRTGGPKDPLMRSTHGNPAQNRSRRSDKSEQPSASPDLWWEILEDELKKFKATVKGRNFWGARVIWTDSRAMNTSLLIHIRFPDLISGYDLVGQEDLGRPLVDLTSELLWFQEQAHSLNVSMLFFFHAGETLGDGNSTDENLFDALLLGTRRIGHGFSLYKHPTLLRSVMENRVMVEVCPISNEVLRLATDILHHPLPAMIAHGVPTAVSNDDPAILGQDAAGLSYDFYQVIQGFDNIGLAGLGALAHNSLRWSHFEDQTRADWILDIDLAENGSGTKARYIQEWNRQWEDFCSWIVDEFGEQYGR</sequence>
<dbReference type="PANTHER" id="PTHR11409:SF39">
    <property type="entry name" value="ADENOSINE DEAMINASE 2"/>
    <property type="match status" value="1"/>
</dbReference>
<evidence type="ECO:0000256" key="6">
    <source>
        <dbReference type="ARBA" id="ARBA00022723"/>
    </source>
</evidence>
<dbReference type="GO" id="GO:0004000">
    <property type="term" value="F:adenosine deaminase activity"/>
    <property type="evidence" value="ECO:0007669"/>
    <property type="project" value="TreeGrafter"/>
</dbReference>
<organism evidence="13 14">
    <name type="scientific">Beauveria asiatica</name>
    <dbReference type="NCBI Taxonomy" id="1069075"/>
    <lineage>
        <taxon>Eukaryota</taxon>
        <taxon>Fungi</taxon>
        <taxon>Dikarya</taxon>
        <taxon>Ascomycota</taxon>
        <taxon>Pezizomycotina</taxon>
        <taxon>Sordariomycetes</taxon>
        <taxon>Hypocreomycetidae</taxon>
        <taxon>Hypocreales</taxon>
        <taxon>Cordycipitaceae</taxon>
        <taxon>Beauveria</taxon>
    </lineage>
</organism>
<keyword evidence="14" id="KW-1185">Reference proteome</keyword>
<evidence type="ECO:0000313" key="14">
    <source>
        <dbReference type="Proteomes" id="UP001397290"/>
    </source>
</evidence>
<dbReference type="GO" id="GO:0005576">
    <property type="term" value="C:extracellular region"/>
    <property type="evidence" value="ECO:0007669"/>
    <property type="project" value="UniProtKB-SubCell"/>
</dbReference>
<evidence type="ECO:0000313" key="13">
    <source>
        <dbReference type="EMBL" id="KAK8144408.1"/>
    </source>
</evidence>
<comment type="subcellular location">
    <subcellularLocation>
        <location evidence="2">Secreted</location>
    </subcellularLocation>
</comment>
<dbReference type="PROSITE" id="PS51257">
    <property type="entry name" value="PROKAR_LIPOPROTEIN"/>
    <property type="match status" value="1"/>
</dbReference>
<evidence type="ECO:0000256" key="11">
    <source>
        <dbReference type="SAM" id="SignalP"/>
    </source>
</evidence>
<keyword evidence="5" id="KW-0964">Secreted</keyword>
<dbReference type="AlphaFoldDB" id="A0AAW0RQR8"/>
<dbReference type="FunFam" id="3.20.20.140:FF:000017">
    <property type="entry name" value="Adenosine deaminase 2"/>
    <property type="match status" value="1"/>
</dbReference>
<dbReference type="Pfam" id="PF00962">
    <property type="entry name" value="A_deaminase"/>
    <property type="match status" value="1"/>
</dbReference>
<evidence type="ECO:0000256" key="9">
    <source>
        <dbReference type="ARBA" id="ARBA00047764"/>
    </source>
</evidence>
<comment type="similarity">
    <text evidence="3">Belongs to the metallo-dependent hydrolases superfamily. Adenosine and AMP deaminases family. ADGF subfamily.</text>
</comment>
<dbReference type="Proteomes" id="UP001397290">
    <property type="component" value="Unassembled WGS sequence"/>
</dbReference>
<keyword evidence="8" id="KW-0378">Hydrolase</keyword>
<dbReference type="GO" id="GO:0046872">
    <property type="term" value="F:metal ion binding"/>
    <property type="evidence" value="ECO:0007669"/>
    <property type="project" value="UniProtKB-KW"/>
</dbReference>
<evidence type="ECO:0000259" key="12">
    <source>
        <dbReference type="Pfam" id="PF00962"/>
    </source>
</evidence>
<comment type="caution">
    <text evidence="13">The sequence shown here is derived from an EMBL/GenBank/DDBJ whole genome shotgun (WGS) entry which is preliminary data.</text>
</comment>
<evidence type="ECO:0000256" key="8">
    <source>
        <dbReference type="ARBA" id="ARBA00022801"/>
    </source>
</evidence>
<protein>
    <recommendedName>
        <fullName evidence="4">adenosine deaminase</fullName>
        <ecNumber evidence="4">3.5.4.4</ecNumber>
    </recommendedName>
</protein>
<keyword evidence="6" id="KW-0479">Metal-binding</keyword>
<feature type="domain" description="Adenosine deaminase" evidence="12">
    <location>
        <begin position="235"/>
        <end position="540"/>
    </location>
</feature>
<dbReference type="InterPro" id="IPR032466">
    <property type="entry name" value="Metal_Hydrolase"/>
</dbReference>
<reference evidence="13 14" key="1">
    <citation type="submission" date="2020-02" db="EMBL/GenBank/DDBJ databases">
        <title>Comparative genomics of the hypocrealean fungal genus Beauvera.</title>
        <authorList>
            <person name="Showalter D.N."/>
            <person name="Bushley K.E."/>
            <person name="Rehner S.A."/>
        </authorList>
    </citation>
    <scope>NUCLEOTIDE SEQUENCE [LARGE SCALE GENOMIC DNA]</scope>
    <source>
        <strain evidence="13 14">ARSEF4384</strain>
    </source>
</reference>
<evidence type="ECO:0000256" key="5">
    <source>
        <dbReference type="ARBA" id="ARBA00022525"/>
    </source>
</evidence>
<evidence type="ECO:0000256" key="1">
    <source>
        <dbReference type="ARBA" id="ARBA00001947"/>
    </source>
</evidence>
<feature type="signal peptide" evidence="11">
    <location>
        <begin position="1"/>
        <end position="21"/>
    </location>
</feature>
<dbReference type="SUPFAM" id="SSF51556">
    <property type="entry name" value="Metallo-dependent hydrolases"/>
    <property type="match status" value="1"/>
</dbReference>
<evidence type="ECO:0000256" key="7">
    <source>
        <dbReference type="ARBA" id="ARBA00022729"/>
    </source>
</evidence>
<comment type="catalytic activity">
    <reaction evidence="9">
        <text>adenosine + H2O + H(+) = inosine + NH4(+)</text>
        <dbReference type="Rhea" id="RHEA:24408"/>
        <dbReference type="ChEBI" id="CHEBI:15377"/>
        <dbReference type="ChEBI" id="CHEBI:15378"/>
        <dbReference type="ChEBI" id="CHEBI:16335"/>
        <dbReference type="ChEBI" id="CHEBI:17596"/>
        <dbReference type="ChEBI" id="CHEBI:28938"/>
        <dbReference type="EC" id="3.5.4.4"/>
    </reaction>
</comment>